<dbReference type="Pfam" id="PF13241">
    <property type="entry name" value="NAD_binding_7"/>
    <property type="match status" value="1"/>
</dbReference>
<organism evidence="10 11">
    <name type="scientific">Leucocoprinus leucothites</name>
    <dbReference type="NCBI Taxonomy" id="201217"/>
    <lineage>
        <taxon>Eukaryota</taxon>
        <taxon>Fungi</taxon>
        <taxon>Dikarya</taxon>
        <taxon>Basidiomycota</taxon>
        <taxon>Agaricomycotina</taxon>
        <taxon>Agaricomycetes</taxon>
        <taxon>Agaricomycetidae</taxon>
        <taxon>Agaricales</taxon>
        <taxon>Agaricineae</taxon>
        <taxon>Agaricaceae</taxon>
        <taxon>Leucocoprinus</taxon>
    </lineage>
</organism>
<feature type="transmembrane region" description="Helical" evidence="7">
    <location>
        <begin position="253"/>
        <end position="274"/>
    </location>
</feature>
<evidence type="ECO:0000259" key="9">
    <source>
        <dbReference type="Pfam" id="PF14824"/>
    </source>
</evidence>
<dbReference type="EMBL" id="JAACJO010000005">
    <property type="protein sequence ID" value="KAF5358248.1"/>
    <property type="molecule type" value="Genomic_DNA"/>
</dbReference>
<evidence type="ECO:0000256" key="3">
    <source>
        <dbReference type="ARBA" id="ARBA00023002"/>
    </source>
</evidence>
<reference evidence="10 11" key="1">
    <citation type="journal article" date="2020" name="ISME J.">
        <title>Uncovering the hidden diversity of litter-decomposition mechanisms in mushroom-forming fungi.</title>
        <authorList>
            <person name="Floudas D."/>
            <person name="Bentzer J."/>
            <person name="Ahren D."/>
            <person name="Johansson T."/>
            <person name="Persson P."/>
            <person name="Tunlid A."/>
        </authorList>
    </citation>
    <scope>NUCLEOTIDE SEQUENCE [LARGE SCALE GENOMIC DNA]</scope>
    <source>
        <strain evidence="10 11">CBS 146.42</strain>
    </source>
</reference>
<evidence type="ECO:0000256" key="2">
    <source>
        <dbReference type="ARBA" id="ARBA00012400"/>
    </source>
</evidence>
<dbReference type="Gene3D" id="3.30.160.110">
    <property type="entry name" value="Siroheme synthase, domain 2"/>
    <property type="match status" value="1"/>
</dbReference>
<dbReference type="GO" id="GO:0043115">
    <property type="term" value="F:precorrin-2 dehydrogenase activity"/>
    <property type="evidence" value="ECO:0007669"/>
    <property type="project" value="UniProtKB-EC"/>
</dbReference>
<proteinExistence type="predicted"/>
<evidence type="ECO:0000256" key="4">
    <source>
        <dbReference type="ARBA" id="ARBA00023027"/>
    </source>
</evidence>
<keyword evidence="4" id="KW-0520">NAD</keyword>
<evidence type="ECO:0000256" key="5">
    <source>
        <dbReference type="ARBA" id="ARBA00023244"/>
    </source>
</evidence>
<dbReference type="Pfam" id="PF14823">
    <property type="entry name" value="Sirohm_synth_C"/>
    <property type="match status" value="1"/>
</dbReference>
<dbReference type="PANTHER" id="PTHR35330">
    <property type="entry name" value="SIROHEME BIOSYNTHESIS PROTEIN MET8"/>
    <property type="match status" value="1"/>
</dbReference>
<dbReference type="Pfam" id="PF14824">
    <property type="entry name" value="Sirohm_synth_M"/>
    <property type="match status" value="1"/>
</dbReference>
<dbReference type="InterPro" id="IPR006367">
    <property type="entry name" value="Sirohaem_synthase_N"/>
</dbReference>
<protein>
    <recommendedName>
        <fullName evidence="2">precorrin-2 dehydrogenase</fullName>
        <ecNumber evidence="2">1.3.1.76</ecNumber>
    </recommendedName>
</protein>
<dbReference type="InterPro" id="IPR028281">
    <property type="entry name" value="Sirohaem_synthase_central"/>
</dbReference>
<dbReference type="SUPFAM" id="SSF75615">
    <property type="entry name" value="Siroheme synthase middle domains-like"/>
    <property type="match status" value="1"/>
</dbReference>
<dbReference type="Gene3D" id="3.40.50.720">
    <property type="entry name" value="NAD(P)-binding Rossmann-like Domain"/>
    <property type="match status" value="1"/>
</dbReference>
<dbReference type="GO" id="GO:0004325">
    <property type="term" value="F:ferrochelatase activity"/>
    <property type="evidence" value="ECO:0007669"/>
    <property type="project" value="InterPro"/>
</dbReference>
<comment type="catalytic activity">
    <reaction evidence="6">
        <text>precorrin-2 + NAD(+) = sirohydrochlorin + NADH + 2 H(+)</text>
        <dbReference type="Rhea" id="RHEA:15613"/>
        <dbReference type="ChEBI" id="CHEBI:15378"/>
        <dbReference type="ChEBI" id="CHEBI:57540"/>
        <dbReference type="ChEBI" id="CHEBI:57945"/>
        <dbReference type="ChEBI" id="CHEBI:58351"/>
        <dbReference type="ChEBI" id="CHEBI:58827"/>
        <dbReference type="EC" id="1.3.1.76"/>
    </reaction>
</comment>
<keyword evidence="7" id="KW-0812">Transmembrane</keyword>
<keyword evidence="7" id="KW-1133">Transmembrane helix</keyword>
<keyword evidence="5" id="KW-0627">Porphyrin biosynthesis</keyword>
<dbReference type="Proteomes" id="UP000559027">
    <property type="component" value="Unassembled WGS sequence"/>
</dbReference>
<evidence type="ECO:0000313" key="10">
    <source>
        <dbReference type="EMBL" id="KAF5358248.1"/>
    </source>
</evidence>
<dbReference type="Gene3D" id="1.10.3280.10">
    <property type="entry name" value="Siroheme synthase, domain 3"/>
    <property type="match status" value="1"/>
</dbReference>
<dbReference type="SUPFAM" id="SSF51735">
    <property type="entry name" value="NAD(P)-binding Rossmann-fold domains"/>
    <property type="match status" value="1"/>
</dbReference>
<dbReference type="InterPro" id="IPR028162">
    <property type="entry name" value="Met8_C"/>
</dbReference>
<name>A0A8H5G4L7_9AGAR</name>
<keyword evidence="7" id="KW-0472">Membrane</keyword>
<sequence length="276" mass="30289">MLAADIGGGSLLIAWQLKGKKVLIIGGGEVAGQRVESILSTDAHITVISLFCNLHEKTQKLISQYPLRTKLLDKMYEHGADSTDLLNYDMVLTALDDFELSKTICHFCREHRIPVNAADIPGLCDFYFGSQIRDGPLQIMISTNGNGPKLANLVKGKIAKALSGQEGAAIKKVGALRVKLRERAPGVGGELGKRRMSWMTKLCKEWTMEELGTLNEENMQMLLDEGWENDKVPSAKALGVKPLSICVPSSNDVVFPGFIGFCVGIACVTTWNWLRR</sequence>
<dbReference type="InterPro" id="IPR036291">
    <property type="entry name" value="NAD(P)-bd_dom_sf"/>
</dbReference>
<evidence type="ECO:0000256" key="7">
    <source>
        <dbReference type="SAM" id="Phobius"/>
    </source>
</evidence>
<dbReference type="EC" id="1.3.1.76" evidence="2"/>
<dbReference type="InterPro" id="IPR028161">
    <property type="entry name" value="Met8-like"/>
</dbReference>
<comment type="pathway">
    <text evidence="1">Porphyrin-containing compound metabolism; siroheme biosynthesis; sirohydrochlorin from precorrin-2: step 1/1.</text>
</comment>
<evidence type="ECO:0000256" key="6">
    <source>
        <dbReference type="ARBA" id="ARBA00047561"/>
    </source>
</evidence>
<keyword evidence="11" id="KW-1185">Reference proteome</keyword>
<evidence type="ECO:0000259" key="8">
    <source>
        <dbReference type="Pfam" id="PF14823"/>
    </source>
</evidence>
<dbReference type="UniPathway" id="UPA00262">
    <property type="reaction ID" value="UER00222"/>
</dbReference>
<evidence type="ECO:0000313" key="11">
    <source>
        <dbReference type="Proteomes" id="UP000559027"/>
    </source>
</evidence>
<comment type="caution">
    <text evidence="10">The sequence shown here is derived from an EMBL/GenBank/DDBJ whole genome shotgun (WGS) entry which is preliminary data.</text>
</comment>
<dbReference type="AlphaFoldDB" id="A0A8H5G4L7"/>
<gene>
    <name evidence="10" type="ORF">D9756_001397</name>
</gene>
<dbReference type="NCBIfam" id="TIGR01470">
    <property type="entry name" value="cysG_Nterm"/>
    <property type="match status" value="1"/>
</dbReference>
<keyword evidence="3" id="KW-0560">Oxidoreductase</keyword>
<dbReference type="PANTHER" id="PTHR35330:SF1">
    <property type="entry name" value="SIROHEME BIOSYNTHESIS PROTEIN MET8"/>
    <property type="match status" value="1"/>
</dbReference>
<dbReference type="GO" id="GO:0019354">
    <property type="term" value="P:siroheme biosynthetic process"/>
    <property type="evidence" value="ECO:0007669"/>
    <property type="project" value="UniProtKB-UniPathway"/>
</dbReference>
<accession>A0A8H5G4L7</accession>
<feature type="domain" description="Siroheme biosynthesis protein Met8 C-terminal" evidence="8">
    <location>
        <begin position="167"/>
        <end position="233"/>
    </location>
</feature>
<feature type="domain" description="Siroheme synthase central" evidence="9">
    <location>
        <begin position="134"/>
        <end position="160"/>
    </location>
</feature>
<evidence type="ECO:0000256" key="1">
    <source>
        <dbReference type="ARBA" id="ARBA00005010"/>
    </source>
</evidence>
<dbReference type="OrthoDB" id="1721126at2759"/>